<dbReference type="Pfam" id="PF04607">
    <property type="entry name" value="RelA_SpoT"/>
    <property type="match status" value="1"/>
</dbReference>
<proteinExistence type="predicted"/>
<dbReference type="Proteomes" id="UP000269019">
    <property type="component" value="Chromosome"/>
</dbReference>
<evidence type="ECO:0000259" key="1">
    <source>
        <dbReference type="SMART" id="SM00954"/>
    </source>
</evidence>
<dbReference type="AlphaFoldDB" id="A0A3G6JAJ8"/>
<reference evidence="2 3" key="1">
    <citation type="submission" date="2018-11" db="EMBL/GenBank/DDBJ databases">
        <authorList>
            <person name="Kleinhagauer T."/>
            <person name="Glaeser S.P."/>
            <person name="Spergser J."/>
            <person name="Ruckert C."/>
            <person name="Kaempfer P."/>
            <person name="Busse H.-J."/>
        </authorList>
    </citation>
    <scope>NUCLEOTIDE SEQUENCE [LARGE SCALE GENOMIC DNA]</scope>
    <source>
        <strain evidence="2 3">200CH</strain>
    </source>
</reference>
<dbReference type="InterPro" id="IPR043519">
    <property type="entry name" value="NT_sf"/>
</dbReference>
<gene>
    <name evidence="2" type="primary">yjbM</name>
    <name evidence="2" type="ORF">CCHOA_02840</name>
</gene>
<sequence>MSTPHAIATLANLYHEWIRAHPSAREDFTDTIEDVLVDAGVTYDRVTCRVKTWRSLRTKAKAVDAQGLPMYTDPWNEINDIIGVRITTFCSTEIPQVIEVLRKTFSVIKSIDKTAQTRVSGGFGYGSHHLICSIDEPVEGLDAYEGAVFEVQIRTVLQHAWAEFEHDIRYKRGEGTLDPRIDRAFTLTAGLIELADQQFDQIAAIQEGASSANQDVLLSAETLPGVLAMLLGNRFPRSKSEYYPWLEEILSLNGITTVGGLRELLSDSRIYQVQQALGYRFVPGQVRLIDDLLLQMFGQAHIDRTAHTGMRPKARADRLPNRLAQLREADAVETGEA</sequence>
<dbReference type="Gene3D" id="1.10.287.860">
    <property type="entry name" value="Nucleotidyltransferase"/>
    <property type="match status" value="1"/>
</dbReference>
<accession>A0A3G6JAJ8</accession>
<dbReference type="EC" id="2.7.6.5" evidence="2"/>
<dbReference type="SUPFAM" id="SSF81301">
    <property type="entry name" value="Nucleotidyltransferase"/>
    <property type="match status" value="1"/>
</dbReference>
<feature type="domain" description="RelA/SpoT" evidence="1">
    <location>
        <begin position="48"/>
        <end position="176"/>
    </location>
</feature>
<keyword evidence="2" id="KW-0808">Transferase</keyword>
<dbReference type="Gene3D" id="3.30.460.10">
    <property type="entry name" value="Beta Polymerase, domain 2"/>
    <property type="match status" value="1"/>
</dbReference>
<dbReference type="RefSeq" id="WP_245992176.1">
    <property type="nucleotide sequence ID" value="NZ_CP033896.1"/>
</dbReference>
<keyword evidence="3" id="KW-1185">Reference proteome</keyword>
<evidence type="ECO:0000313" key="2">
    <source>
        <dbReference type="EMBL" id="AZA12984.1"/>
    </source>
</evidence>
<dbReference type="InterPro" id="IPR007685">
    <property type="entry name" value="RelA_SpoT"/>
</dbReference>
<organism evidence="2 3">
    <name type="scientific">Corynebacterium choanae</name>
    <dbReference type="NCBI Taxonomy" id="1862358"/>
    <lineage>
        <taxon>Bacteria</taxon>
        <taxon>Bacillati</taxon>
        <taxon>Actinomycetota</taxon>
        <taxon>Actinomycetes</taxon>
        <taxon>Mycobacteriales</taxon>
        <taxon>Corynebacteriaceae</taxon>
        <taxon>Corynebacterium</taxon>
    </lineage>
</organism>
<keyword evidence="2" id="KW-0418">Kinase</keyword>
<dbReference type="PANTHER" id="PTHR41773">
    <property type="entry name" value="GTP PYROPHOSPHATASE-RELATED"/>
    <property type="match status" value="1"/>
</dbReference>
<dbReference type="SMART" id="SM00954">
    <property type="entry name" value="RelA_SpoT"/>
    <property type="match status" value="1"/>
</dbReference>
<dbReference type="EMBL" id="CP033896">
    <property type="protein sequence ID" value="AZA12984.1"/>
    <property type="molecule type" value="Genomic_DNA"/>
</dbReference>
<dbReference type="GO" id="GO:0016301">
    <property type="term" value="F:kinase activity"/>
    <property type="evidence" value="ECO:0007669"/>
    <property type="project" value="UniProtKB-KW"/>
</dbReference>
<name>A0A3G6JAJ8_9CORY</name>
<dbReference type="PANTHER" id="PTHR41773:SF1">
    <property type="entry name" value="RELA_SPOT DOMAIN-CONTAINING PROTEIN"/>
    <property type="match status" value="1"/>
</dbReference>
<protein>
    <submittedName>
        <fullName evidence="2">GTP pyrophosphokinase YjbM</fullName>
        <ecNumber evidence="2">2.7.6.5</ecNumber>
    </submittedName>
</protein>
<evidence type="ECO:0000313" key="3">
    <source>
        <dbReference type="Proteomes" id="UP000269019"/>
    </source>
</evidence>
<dbReference type="GO" id="GO:0015969">
    <property type="term" value="P:guanosine tetraphosphate metabolic process"/>
    <property type="evidence" value="ECO:0007669"/>
    <property type="project" value="InterPro"/>
</dbReference>
<dbReference type="CDD" id="cd05399">
    <property type="entry name" value="NT_Rel-Spo_like"/>
    <property type="match status" value="1"/>
</dbReference>
<dbReference type="GO" id="GO:0008728">
    <property type="term" value="F:GTP diphosphokinase activity"/>
    <property type="evidence" value="ECO:0007669"/>
    <property type="project" value="UniProtKB-EC"/>
</dbReference>
<dbReference type="KEGG" id="ccho:CCHOA_02840"/>